<gene>
    <name evidence="2" type="ORF">AVDCRST_MAG48-740</name>
</gene>
<accession>A0A6J4K256</accession>
<feature type="compositionally biased region" description="Basic and acidic residues" evidence="1">
    <location>
        <begin position="22"/>
        <end position="34"/>
    </location>
</feature>
<reference evidence="2" key="1">
    <citation type="submission" date="2020-02" db="EMBL/GenBank/DDBJ databases">
        <authorList>
            <person name="Meier V. D."/>
        </authorList>
    </citation>
    <scope>NUCLEOTIDE SEQUENCE</scope>
    <source>
        <strain evidence="2">AVDCRST_MAG48</strain>
    </source>
</reference>
<evidence type="ECO:0000313" key="2">
    <source>
        <dbReference type="EMBL" id="CAA9293478.1"/>
    </source>
</evidence>
<proteinExistence type="predicted"/>
<feature type="compositionally biased region" description="Basic and acidic residues" evidence="1">
    <location>
        <begin position="44"/>
        <end position="68"/>
    </location>
</feature>
<feature type="compositionally biased region" description="Low complexity" evidence="1">
    <location>
        <begin position="122"/>
        <end position="131"/>
    </location>
</feature>
<feature type="compositionally biased region" description="Basic residues" evidence="1">
    <location>
        <begin position="97"/>
        <end position="114"/>
    </location>
</feature>
<feature type="non-terminal residue" evidence="2">
    <location>
        <position position="158"/>
    </location>
</feature>
<feature type="compositionally biased region" description="Basic residues" evidence="1">
    <location>
        <begin position="148"/>
        <end position="158"/>
    </location>
</feature>
<dbReference type="AlphaFoldDB" id="A0A6J4K256"/>
<feature type="region of interest" description="Disordered" evidence="1">
    <location>
        <begin position="1"/>
        <end position="158"/>
    </location>
</feature>
<feature type="non-terminal residue" evidence="2">
    <location>
        <position position="1"/>
    </location>
</feature>
<organism evidence="2">
    <name type="scientific">uncultured Friedmanniella sp</name>
    <dbReference type="NCBI Taxonomy" id="335381"/>
    <lineage>
        <taxon>Bacteria</taxon>
        <taxon>Bacillati</taxon>
        <taxon>Actinomycetota</taxon>
        <taxon>Actinomycetes</taxon>
        <taxon>Propionibacteriales</taxon>
        <taxon>Nocardioidaceae</taxon>
        <taxon>Friedmanniella</taxon>
        <taxon>environmental samples</taxon>
    </lineage>
</organism>
<protein>
    <submittedName>
        <fullName evidence="2">AclJ</fullName>
    </submittedName>
</protein>
<name>A0A6J4K256_9ACTN</name>
<dbReference type="EMBL" id="CADCTS010000108">
    <property type="protein sequence ID" value="CAA9293478.1"/>
    <property type="molecule type" value="Genomic_DNA"/>
</dbReference>
<evidence type="ECO:0000256" key="1">
    <source>
        <dbReference type="SAM" id="MobiDB-lite"/>
    </source>
</evidence>
<sequence>AARRRVRAEPRRLGPRPGGALRGDRRPRGRDPGGHRPAGRHLHHPGEQEREAPQDPADAGRARRRPPDGGEQGRGAEPPRLVPQPPRRPHGADGAGRRRPLRRHRPRAGGRRARGVVGAGRRGLPALRGVPAQHRPPDPGAPRGAPHGFRHRRRGAVM</sequence>